<dbReference type="SUPFAM" id="SSF88697">
    <property type="entry name" value="PUA domain-like"/>
    <property type="match status" value="1"/>
</dbReference>
<dbReference type="SUPFAM" id="SSF75217">
    <property type="entry name" value="alpha/beta knot"/>
    <property type="match status" value="1"/>
</dbReference>
<dbReference type="PIRSF" id="PIRSF015601">
    <property type="entry name" value="MTase_slr0722"/>
    <property type="match status" value="1"/>
</dbReference>
<keyword evidence="5 10" id="KW-0489">Methyltransferase</keyword>
<dbReference type="InterPro" id="IPR029028">
    <property type="entry name" value="Alpha/beta_knot_MTases"/>
</dbReference>
<name>A0A5C6EE34_9BACT</name>
<dbReference type="EC" id="2.1.1.193" evidence="10"/>
<evidence type="ECO:0000256" key="5">
    <source>
        <dbReference type="ARBA" id="ARBA00022603"/>
    </source>
</evidence>
<accession>A0A5C6EE34</accession>
<evidence type="ECO:0000256" key="7">
    <source>
        <dbReference type="ARBA" id="ARBA00022691"/>
    </source>
</evidence>
<evidence type="ECO:0000256" key="6">
    <source>
        <dbReference type="ARBA" id="ARBA00022679"/>
    </source>
</evidence>
<evidence type="ECO:0000259" key="11">
    <source>
        <dbReference type="Pfam" id="PF04452"/>
    </source>
</evidence>
<organism evidence="13 14">
    <name type="scientific">Rubripirellula reticaptiva</name>
    <dbReference type="NCBI Taxonomy" id="2528013"/>
    <lineage>
        <taxon>Bacteria</taxon>
        <taxon>Pseudomonadati</taxon>
        <taxon>Planctomycetota</taxon>
        <taxon>Planctomycetia</taxon>
        <taxon>Pirellulales</taxon>
        <taxon>Pirellulaceae</taxon>
        <taxon>Rubripirellula</taxon>
    </lineage>
</organism>
<proteinExistence type="inferred from homology"/>
<dbReference type="GO" id="GO:0070475">
    <property type="term" value="P:rRNA base methylation"/>
    <property type="evidence" value="ECO:0007669"/>
    <property type="project" value="TreeGrafter"/>
</dbReference>
<dbReference type="OrthoDB" id="9815641at2"/>
<evidence type="ECO:0000256" key="9">
    <source>
        <dbReference type="ARBA" id="ARBA00047944"/>
    </source>
</evidence>
<dbReference type="InterPro" id="IPR029026">
    <property type="entry name" value="tRNA_m1G_MTases_N"/>
</dbReference>
<evidence type="ECO:0000313" key="14">
    <source>
        <dbReference type="Proteomes" id="UP000317977"/>
    </source>
</evidence>
<keyword evidence="7 10" id="KW-0949">S-adenosyl-L-methionine</keyword>
<dbReference type="Proteomes" id="UP000317977">
    <property type="component" value="Unassembled WGS sequence"/>
</dbReference>
<dbReference type="InterPro" id="IPR006700">
    <property type="entry name" value="RsmE"/>
</dbReference>
<feature type="domain" description="Ribosomal RNA small subunit methyltransferase E PUA-like" evidence="12">
    <location>
        <begin position="20"/>
        <end position="64"/>
    </location>
</feature>
<dbReference type="Gene3D" id="3.40.1280.10">
    <property type="match status" value="1"/>
</dbReference>
<evidence type="ECO:0000256" key="1">
    <source>
        <dbReference type="ARBA" id="ARBA00004496"/>
    </source>
</evidence>
<evidence type="ECO:0000256" key="8">
    <source>
        <dbReference type="ARBA" id="ARBA00025699"/>
    </source>
</evidence>
<dbReference type="GO" id="GO:0070042">
    <property type="term" value="F:rRNA (uridine-N3-)-methyltransferase activity"/>
    <property type="evidence" value="ECO:0007669"/>
    <property type="project" value="TreeGrafter"/>
</dbReference>
<keyword evidence="6 10" id="KW-0808">Transferase</keyword>
<dbReference type="NCBIfam" id="TIGR00046">
    <property type="entry name" value="RsmE family RNA methyltransferase"/>
    <property type="match status" value="1"/>
</dbReference>
<comment type="subcellular location">
    <subcellularLocation>
        <location evidence="1 10">Cytoplasm</location>
    </subcellularLocation>
</comment>
<dbReference type="AlphaFoldDB" id="A0A5C6EE34"/>
<feature type="domain" description="Ribosomal RNA small subunit methyltransferase E methyltransferase" evidence="11">
    <location>
        <begin position="75"/>
        <end position="230"/>
    </location>
</feature>
<comment type="caution">
    <text evidence="13">The sequence shown here is derived from an EMBL/GenBank/DDBJ whole genome shotgun (WGS) entry which is preliminary data.</text>
</comment>
<reference evidence="13 14" key="1">
    <citation type="submission" date="2019-02" db="EMBL/GenBank/DDBJ databases">
        <title>Deep-cultivation of Planctomycetes and their phenomic and genomic characterization uncovers novel biology.</title>
        <authorList>
            <person name="Wiegand S."/>
            <person name="Jogler M."/>
            <person name="Boedeker C."/>
            <person name="Pinto D."/>
            <person name="Vollmers J."/>
            <person name="Rivas-Marin E."/>
            <person name="Kohn T."/>
            <person name="Peeters S.H."/>
            <person name="Heuer A."/>
            <person name="Rast P."/>
            <person name="Oberbeckmann S."/>
            <person name="Bunk B."/>
            <person name="Jeske O."/>
            <person name="Meyerdierks A."/>
            <person name="Storesund J.E."/>
            <person name="Kallscheuer N."/>
            <person name="Luecker S."/>
            <person name="Lage O.M."/>
            <person name="Pohl T."/>
            <person name="Merkel B.J."/>
            <person name="Hornburger P."/>
            <person name="Mueller R.-W."/>
            <person name="Bruemmer F."/>
            <person name="Labrenz M."/>
            <person name="Spormann A.M."/>
            <person name="Op Den Camp H."/>
            <person name="Overmann J."/>
            <person name="Amann R."/>
            <person name="Jetten M.S.M."/>
            <person name="Mascher T."/>
            <person name="Medema M.H."/>
            <person name="Devos D.P."/>
            <person name="Kaster A.-K."/>
            <person name="Ovreas L."/>
            <person name="Rohde M."/>
            <person name="Galperin M.Y."/>
            <person name="Jogler C."/>
        </authorList>
    </citation>
    <scope>NUCLEOTIDE SEQUENCE [LARGE SCALE GENOMIC DNA]</scope>
    <source>
        <strain evidence="13 14">Poly59</strain>
    </source>
</reference>
<keyword evidence="3 10" id="KW-0963">Cytoplasm</keyword>
<dbReference type="GO" id="GO:0005737">
    <property type="term" value="C:cytoplasm"/>
    <property type="evidence" value="ECO:0007669"/>
    <property type="project" value="UniProtKB-SubCell"/>
</dbReference>
<dbReference type="Pfam" id="PF04452">
    <property type="entry name" value="Methyltrans_RNA"/>
    <property type="match status" value="1"/>
</dbReference>
<dbReference type="PANTHER" id="PTHR30027:SF3">
    <property type="entry name" value="16S RRNA (URACIL(1498)-N(3))-METHYLTRANSFERASE"/>
    <property type="match status" value="1"/>
</dbReference>
<comment type="catalytic activity">
    <reaction evidence="9 10">
        <text>uridine(1498) in 16S rRNA + S-adenosyl-L-methionine = N(3)-methyluridine(1498) in 16S rRNA + S-adenosyl-L-homocysteine + H(+)</text>
        <dbReference type="Rhea" id="RHEA:42920"/>
        <dbReference type="Rhea" id="RHEA-COMP:10283"/>
        <dbReference type="Rhea" id="RHEA-COMP:10284"/>
        <dbReference type="ChEBI" id="CHEBI:15378"/>
        <dbReference type="ChEBI" id="CHEBI:57856"/>
        <dbReference type="ChEBI" id="CHEBI:59789"/>
        <dbReference type="ChEBI" id="CHEBI:65315"/>
        <dbReference type="ChEBI" id="CHEBI:74502"/>
        <dbReference type="EC" id="2.1.1.193"/>
    </reaction>
</comment>
<dbReference type="PANTHER" id="PTHR30027">
    <property type="entry name" value="RIBOSOMAL RNA SMALL SUBUNIT METHYLTRANSFERASE E"/>
    <property type="match status" value="1"/>
</dbReference>
<keyword evidence="14" id="KW-1185">Reference proteome</keyword>
<comment type="similarity">
    <text evidence="2 10">Belongs to the RNA methyltransferase RsmE family.</text>
</comment>
<dbReference type="CDD" id="cd18084">
    <property type="entry name" value="RsmE-like"/>
    <property type="match status" value="1"/>
</dbReference>
<evidence type="ECO:0000256" key="4">
    <source>
        <dbReference type="ARBA" id="ARBA00022552"/>
    </source>
</evidence>
<evidence type="ECO:0000256" key="2">
    <source>
        <dbReference type="ARBA" id="ARBA00005528"/>
    </source>
</evidence>
<dbReference type="Pfam" id="PF20260">
    <property type="entry name" value="PUA_4"/>
    <property type="match status" value="1"/>
</dbReference>
<dbReference type="InterPro" id="IPR046886">
    <property type="entry name" value="RsmE_MTase_dom"/>
</dbReference>
<evidence type="ECO:0000259" key="12">
    <source>
        <dbReference type="Pfam" id="PF20260"/>
    </source>
</evidence>
<comment type="function">
    <text evidence="8 10">Specifically methylates the N3 position of the uracil ring of uridine 1498 (m3U1498) in 16S rRNA. Acts on the fully assembled 30S ribosomal subunit.</text>
</comment>
<dbReference type="InterPro" id="IPR015947">
    <property type="entry name" value="PUA-like_sf"/>
</dbReference>
<evidence type="ECO:0000256" key="10">
    <source>
        <dbReference type="PIRNR" id="PIRNR015601"/>
    </source>
</evidence>
<dbReference type="InterPro" id="IPR046887">
    <property type="entry name" value="RsmE_PUA-like"/>
</dbReference>
<dbReference type="EMBL" id="SJPX01000006">
    <property type="protein sequence ID" value="TWU46745.1"/>
    <property type="molecule type" value="Genomic_DNA"/>
</dbReference>
<protein>
    <recommendedName>
        <fullName evidence="10">Ribosomal RNA small subunit methyltransferase E</fullName>
        <ecNumber evidence="10">2.1.1.193</ecNumber>
    </recommendedName>
</protein>
<keyword evidence="4 10" id="KW-0698">rRNA processing</keyword>
<evidence type="ECO:0000313" key="13">
    <source>
        <dbReference type="EMBL" id="TWU46745.1"/>
    </source>
</evidence>
<evidence type="ECO:0000256" key="3">
    <source>
        <dbReference type="ARBA" id="ARBA00022490"/>
    </source>
</evidence>
<gene>
    <name evidence="13" type="primary">rsmE</name>
    <name evidence="13" type="ORF">Poly59_57180</name>
</gene>
<sequence length="232" mass="25446">MTRRYFVPDLPRNGGLVPLPSEEAQHAIRVMRIRVDDPMTLFDGCGYEAEATVISLGRNKCQCQAEVASAINREPACKVHMAIALPKPDRAKELVERLTELGVASLTPILGKRSQRPPKDTFLEKLRRASVEACKQSGRNQLMEIHDTVSAIDYFESTIEGPRLIAHPTQSTASLDSFRNAPVLTTAIGPEGGWTDEEIEIATRHGFLGVDLGSRIYRIETAAVVVAAVLVT</sequence>
<dbReference type="RefSeq" id="WP_146537218.1">
    <property type="nucleotide sequence ID" value="NZ_SJPX01000006.1"/>
</dbReference>